<dbReference type="SUPFAM" id="SSF57829">
    <property type="entry name" value="Zn-binding ribosomal proteins"/>
    <property type="match status" value="1"/>
</dbReference>
<dbReference type="GO" id="GO:0015934">
    <property type="term" value="C:large ribosomal subunit"/>
    <property type="evidence" value="ECO:0007669"/>
    <property type="project" value="InterPro"/>
</dbReference>
<dbReference type="InterPro" id="IPR011332">
    <property type="entry name" value="Ribosomal_zn-bd"/>
</dbReference>
<sequence length="58" mass="6550">MAVPKRKVSKARRNSRRANWKLTAPNLSTCTKCGELVMSHRACKKCGTYKSKVVLEVK</sequence>
<name>A0A3P7RS92_9FIRM</name>
<evidence type="ECO:0000256" key="5">
    <source>
        <dbReference type="HAMAP-Rule" id="MF_00340"/>
    </source>
</evidence>
<dbReference type="GO" id="GO:0006412">
    <property type="term" value="P:translation"/>
    <property type="evidence" value="ECO:0007669"/>
    <property type="project" value="UniProtKB-UniRule"/>
</dbReference>
<reference evidence="6 7" key="1">
    <citation type="submission" date="2018-09" db="EMBL/GenBank/DDBJ databases">
        <authorList>
            <person name="Postec A."/>
        </authorList>
    </citation>
    <scope>NUCLEOTIDE SEQUENCE [LARGE SCALE GENOMIC DNA]</scope>
    <source>
        <strain evidence="6">70B-A</strain>
    </source>
</reference>
<evidence type="ECO:0000256" key="3">
    <source>
        <dbReference type="ARBA" id="ARBA00023274"/>
    </source>
</evidence>
<dbReference type="NCBIfam" id="TIGR01031">
    <property type="entry name" value="rpmF_bact"/>
    <property type="match status" value="1"/>
</dbReference>
<dbReference type="Pfam" id="PF01783">
    <property type="entry name" value="Ribosomal_L32p"/>
    <property type="match status" value="1"/>
</dbReference>
<organism evidence="6 7">
    <name type="scientific">Petrocella atlantisensis</name>
    <dbReference type="NCBI Taxonomy" id="2173034"/>
    <lineage>
        <taxon>Bacteria</taxon>
        <taxon>Bacillati</taxon>
        <taxon>Bacillota</taxon>
        <taxon>Clostridia</taxon>
        <taxon>Lachnospirales</taxon>
        <taxon>Vallitaleaceae</taxon>
        <taxon>Petrocella</taxon>
    </lineage>
</organism>
<dbReference type="OrthoDB" id="9812874at2"/>
<dbReference type="KEGG" id="cbar:PATL70BA_0048"/>
<evidence type="ECO:0000313" key="7">
    <source>
        <dbReference type="Proteomes" id="UP000279029"/>
    </source>
</evidence>
<dbReference type="InterPro" id="IPR002677">
    <property type="entry name" value="Ribosomal_bL32"/>
</dbReference>
<dbReference type="PANTHER" id="PTHR35534:SF1">
    <property type="entry name" value="LARGE RIBOSOMAL SUBUNIT PROTEIN BL32"/>
    <property type="match status" value="1"/>
</dbReference>
<dbReference type="EMBL" id="LR130778">
    <property type="protein sequence ID" value="VDN45886.1"/>
    <property type="molecule type" value="Genomic_DNA"/>
</dbReference>
<dbReference type="HAMAP" id="MF_00340">
    <property type="entry name" value="Ribosomal_bL32"/>
    <property type="match status" value="1"/>
</dbReference>
<dbReference type="Gene3D" id="1.20.5.640">
    <property type="entry name" value="Single helix bin"/>
    <property type="match status" value="1"/>
</dbReference>
<comment type="similarity">
    <text evidence="1 5">Belongs to the bacterial ribosomal protein bL32 family.</text>
</comment>
<evidence type="ECO:0000256" key="1">
    <source>
        <dbReference type="ARBA" id="ARBA00008560"/>
    </source>
</evidence>
<evidence type="ECO:0000313" key="6">
    <source>
        <dbReference type="EMBL" id="VDN45886.1"/>
    </source>
</evidence>
<dbReference type="GO" id="GO:0003735">
    <property type="term" value="F:structural constituent of ribosome"/>
    <property type="evidence" value="ECO:0007669"/>
    <property type="project" value="InterPro"/>
</dbReference>
<gene>
    <name evidence="5 6" type="primary">rpmF</name>
    <name evidence="6" type="ORF">PATL70BA_0048</name>
</gene>
<dbReference type="PANTHER" id="PTHR35534">
    <property type="entry name" value="50S RIBOSOMAL PROTEIN L32"/>
    <property type="match status" value="1"/>
</dbReference>
<keyword evidence="3 5" id="KW-0687">Ribonucleoprotein</keyword>
<evidence type="ECO:0000256" key="2">
    <source>
        <dbReference type="ARBA" id="ARBA00022980"/>
    </source>
</evidence>
<keyword evidence="7" id="KW-1185">Reference proteome</keyword>
<dbReference type="AlphaFoldDB" id="A0A3P7RS92"/>
<keyword evidence="2 5" id="KW-0689">Ribosomal protein</keyword>
<dbReference type="RefSeq" id="WP_125135480.1">
    <property type="nucleotide sequence ID" value="NZ_LR130778.1"/>
</dbReference>
<accession>A0A3P7RS92</accession>
<dbReference type="InterPro" id="IPR044957">
    <property type="entry name" value="Ribosomal_bL32_bact"/>
</dbReference>
<evidence type="ECO:0000256" key="4">
    <source>
        <dbReference type="ARBA" id="ARBA00035178"/>
    </source>
</evidence>
<protein>
    <recommendedName>
        <fullName evidence="4 5">Large ribosomal subunit protein bL32</fullName>
    </recommendedName>
</protein>
<dbReference type="Proteomes" id="UP000279029">
    <property type="component" value="Chromosome"/>
</dbReference>
<proteinExistence type="inferred from homology"/>